<reference evidence="17 18" key="1">
    <citation type="journal article" date="2015" name="Nature">
        <title>rRNA introns, odd ribosomes, and small enigmatic genomes across a large radiation of phyla.</title>
        <authorList>
            <person name="Brown C.T."/>
            <person name="Hug L.A."/>
            <person name="Thomas B.C."/>
            <person name="Sharon I."/>
            <person name="Castelle C.J."/>
            <person name="Singh A."/>
            <person name="Wilkins M.J."/>
            <person name="Williams K.H."/>
            <person name="Banfield J.F."/>
        </authorList>
    </citation>
    <scope>NUCLEOTIDE SEQUENCE [LARGE SCALE GENOMIC DNA]</scope>
</reference>
<keyword evidence="7 12" id="KW-0863">Zinc-finger</keyword>
<dbReference type="Pfam" id="PF10410">
    <property type="entry name" value="DnaB_bind"/>
    <property type="match status" value="1"/>
</dbReference>
<comment type="domain">
    <text evidence="12">Contains an N-terminal zinc-binding domain, a central core domain that contains the primase activity, and a C-terminal DnaB-binding domain.</text>
</comment>
<evidence type="ECO:0000256" key="3">
    <source>
        <dbReference type="ARBA" id="ARBA00022679"/>
    </source>
</evidence>
<dbReference type="Gene3D" id="1.10.860.10">
    <property type="entry name" value="DNAb Helicase, Chain A"/>
    <property type="match status" value="1"/>
</dbReference>
<dbReference type="PANTHER" id="PTHR30313:SF2">
    <property type="entry name" value="DNA PRIMASE"/>
    <property type="match status" value="1"/>
</dbReference>
<proteinExistence type="inferred from homology"/>
<evidence type="ECO:0000256" key="14">
    <source>
        <dbReference type="PIRSR" id="PIRSR002811-1"/>
    </source>
</evidence>
<dbReference type="HAMAP" id="MF_00974">
    <property type="entry name" value="DNA_primase_DnaG"/>
    <property type="match status" value="1"/>
</dbReference>
<dbReference type="PIRSF" id="PIRSF002811">
    <property type="entry name" value="DnaG"/>
    <property type="match status" value="1"/>
</dbReference>
<dbReference type="InterPro" id="IPR030846">
    <property type="entry name" value="DnaG_bac"/>
</dbReference>
<dbReference type="Gene3D" id="3.40.1360.10">
    <property type="match status" value="1"/>
</dbReference>
<evidence type="ECO:0000256" key="13">
    <source>
        <dbReference type="PIRNR" id="PIRNR002811"/>
    </source>
</evidence>
<evidence type="ECO:0000256" key="15">
    <source>
        <dbReference type="SAM" id="MobiDB-lite"/>
    </source>
</evidence>
<gene>
    <name evidence="12" type="primary">dnaG</name>
    <name evidence="17" type="ORF">UY76_C0010G0007</name>
</gene>
<dbReference type="Pfam" id="PF13155">
    <property type="entry name" value="Toprim_2"/>
    <property type="match status" value="1"/>
</dbReference>
<dbReference type="AlphaFoldDB" id="A0A0G1XQ96"/>
<dbReference type="InterPro" id="IPR019475">
    <property type="entry name" value="DNA_primase_DnaB-bd"/>
</dbReference>
<dbReference type="InterPro" id="IPR050219">
    <property type="entry name" value="DnaG_primase"/>
</dbReference>
<dbReference type="GO" id="GO:0008270">
    <property type="term" value="F:zinc ion binding"/>
    <property type="evidence" value="ECO:0007669"/>
    <property type="project" value="UniProtKB-UniRule"/>
</dbReference>
<dbReference type="Pfam" id="PF01807">
    <property type="entry name" value="Zn_ribbon_DnaG"/>
    <property type="match status" value="1"/>
</dbReference>
<dbReference type="SMART" id="SM00400">
    <property type="entry name" value="ZnF_CHCC"/>
    <property type="match status" value="1"/>
</dbReference>
<evidence type="ECO:0000313" key="18">
    <source>
        <dbReference type="Proteomes" id="UP000034054"/>
    </source>
</evidence>
<dbReference type="InterPro" id="IPR006171">
    <property type="entry name" value="TOPRIM_dom"/>
</dbReference>
<dbReference type="EMBL" id="LCRH01000010">
    <property type="protein sequence ID" value="KKW33050.1"/>
    <property type="molecule type" value="Genomic_DNA"/>
</dbReference>
<comment type="function">
    <text evidence="12 13">RNA polymerase that catalyzes the synthesis of short RNA molecules used as primers for DNA polymerase during DNA replication.</text>
</comment>
<dbReference type="Gene3D" id="3.90.580.10">
    <property type="entry name" value="Zinc finger, CHC2-type domain"/>
    <property type="match status" value="1"/>
</dbReference>
<evidence type="ECO:0000256" key="8">
    <source>
        <dbReference type="ARBA" id="ARBA00022833"/>
    </source>
</evidence>
<evidence type="ECO:0000256" key="2">
    <source>
        <dbReference type="ARBA" id="ARBA00022515"/>
    </source>
</evidence>
<keyword evidence="1 12" id="KW-0240">DNA-directed RNA polymerase</keyword>
<organism evidence="17 18">
    <name type="scientific">Candidatus Uhrbacteria bacterium GW2011_GWA2_52_8d</name>
    <dbReference type="NCBI Taxonomy" id="1618979"/>
    <lineage>
        <taxon>Bacteria</taxon>
        <taxon>Candidatus Uhriibacteriota</taxon>
    </lineage>
</organism>
<dbReference type="CDD" id="cd03364">
    <property type="entry name" value="TOPRIM_DnaG_primases"/>
    <property type="match status" value="1"/>
</dbReference>
<dbReference type="GO" id="GO:1990077">
    <property type="term" value="C:primosome complex"/>
    <property type="evidence" value="ECO:0007669"/>
    <property type="project" value="UniProtKB-KW"/>
</dbReference>
<evidence type="ECO:0000256" key="6">
    <source>
        <dbReference type="ARBA" id="ARBA00022723"/>
    </source>
</evidence>
<keyword evidence="11 12" id="KW-0804">Transcription</keyword>
<sequence length="604" mass="67517">MDPKDEIKQKLDILDLVSEYVVLKPSGSTGFKGLCPFHSEKSPSFHVSQDRQNWHCFGCNEGGDCFSFVMKMEGMTFPEALMHLGKKVGVEVRRLPTAETNTRSRMLQTNDLAQKFYRKVLTDSPKASVARSYVETRQIPFELAERFGIGYATDDWDTLSQFLLKHSFSEGELVQAGLSMRRKQGSGVIDRFRHRLMIPLRDHHGNTVGFTGRILPDQTPPSPPLAGGETFVGPKYMNSPETPVYSKSHLLFGLDLAKRPARDAGFIVIVEGNLDVVASHKVGVEHIVASSGTAFTQEQLELLKRYTSTVVFAFDSDAAGLRAAKKGMSLARALEFDIRAAILPEGVKDPDELVQTNPELWKSLVEHSVPIMQFLIAHITRGRDLKQIDDKRAVARELLPALGEMSSVVEREHWLQVVADLLQISADQLRPSIPSRTKSVSPSRPLSPASPMSPSVTKSEKARRLLLGYIVKTPDAFDTFRKRLEKVFQGEELWITLYKLAADTYDSGSQPAQKTYFSRIQDLISGHPQQASLFALLETSMFMADETFQDLPPQKVLEHIDQLLCMLDEEFTSHKRVVLARELRQAEATGDSATISALMSQLNE</sequence>
<dbReference type="GO" id="GO:0003899">
    <property type="term" value="F:DNA-directed RNA polymerase activity"/>
    <property type="evidence" value="ECO:0007669"/>
    <property type="project" value="UniProtKB-UniRule"/>
</dbReference>
<dbReference type="InterPro" id="IPR036977">
    <property type="entry name" value="DNA_primase_Znf_CHC2"/>
</dbReference>
<dbReference type="Proteomes" id="UP000034054">
    <property type="component" value="Unassembled WGS sequence"/>
</dbReference>
<keyword evidence="3 12" id="KW-0808">Transferase</keyword>
<keyword evidence="10 12" id="KW-0238">DNA-binding</keyword>
<evidence type="ECO:0000256" key="5">
    <source>
        <dbReference type="ARBA" id="ARBA00022705"/>
    </source>
</evidence>
<keyword evidence="8 12" id="KW-0862">Zinc</keyword>
<dbReference type="InterPro" id="IPR006295">
    <property type="entry name" value="DNA_primase_DnaG"/>
</dbReference>
<dbReference type="GO" id="GO:0003677">
    <property type="term" value="F:DNA binding"/>
    <property type="evidence" value="ECO:0007669"/>
    <property type="project" value="UniProtKB-KW"/>
</dbReference>
<dbReference type="PATRIC" id="fig|1618979.3.peg.190"/>
<dbReference type="InterPro" id="IPR034151">
    <property type="entry name" value="TOPRIM_DnaG_bac"/>
</dbReference>
<keyword evidence="5 12" id="KW-0235">DNA replication</keyword>
<accession>A0A0G1XQ96</accession>
<name>A0A0G1XQ96_9BACT</name>
<dbReference type="SUPFAM" id="SSF56731">
    <property type="entry name" value="DNA primase core"/>
    <property type="match status" value="1"/>
</dbReference>
<keyword evidence="6 12" id="KW-0479">Metal-binding</keyword>
<feature type="region of interest" description="Disordered" evidence="15">
    <location>
        <begin position="433"/>
        <end position="458"/>
    </location>
</feature>
<dbReference type="EC" id="2.7.7.101" evidence="12"/>
<dbReference type="GO" id="GO:0006269">
    <property type="term" value="P:DNA replication, synthesis of primer"/>
    <property type="evidence" value="ECO:0007669"/>
    <property type="project" value="UniProtKB-UniRule"/>
</dbReference>
<feature type="domain" description="Toprim" evidence="16">
    <location>
        <begin position="265"/>
        <end position="344"/>
    </location>
</feature>
<dbReference type="SUPFAM" id="SSF57783">
    <property type="entry name" value="Zinc beta-ribbon"/>
    <property type="match status" value="1"/>
</dbReference>
<dbReference type="FunFam" id="3.90.580.10:FF:000001">
    <property type="entry name" value="DNA primase"/>
    <property type="match status" value="1"/>
</dbReference>
<keyword evidence="4 12" id="KW-0548">Nucleotidyltransferase</keyword>
<dbReference type="InterPro" id="IPR002694">
    <property type="entry name" value="Znf_CHC2"/>
</dbReference>
<dbReference type="SMART" id="SM00493">
    <property type="entry name" value="TOPRIM"/>
    <property type="match status" value="1"/>
</dbReference>
<dbReference type="PROSITE" id="PS50880">
    <property type="entry name" value="TOPRIM"/>
    <property type="match status" value="1"/>
</dbReference>
<keyword evidence="2 12" id="KW-0639">Primosome</keyword>
<dbReference type="Gene3D" id="3.90.980.10">
    <property type="entry name" value="DNA primase, catalytic core, N-terminal domain"/>
    <property type="match status" value="1"/>
</dbReference>
<dbReference type="InterPro" id="IPR016136">
    <property type="entry name" value="DNA_helicase_N/primase_C"/>
</dbReference>
<dbReference type="GO" id="GO:0000428">
    <property type="term" value="C:DNA-directed RNA polymerase complex"/>
    <property type="evidence" value="ECO:0007669"/>
    <property type="project" value="UniProtKB-KW"/>
</dbReference>
<evidence type="ECO:0000256" key="1">
    <source>
        <dbReference type="ARBA" id="ARBA00022478"/>
    </source>
</evidence>
<comment type="caution">
    <text evidence="17">The sequence shown here is derived from an EMBL/GenBank/DDBJ whole genome shotgun (WGS) entry which is preliminary data.</text>
</comment>
<comment type="catalytic activity">
    <reaction evidence="12">
        <text>ssDNA + n NTP = ssDNA/pppN(pN)n-1 hybrid + (n-1) diphosphate.</text>
        <dbReference type="EC" id="2.7.7.101"/>
    </reaction>
</comment>
<keyword evidence="9" id="KW-0460">Magnesium</keyword>
<comment type="similarity">
    <text evidence="12 13">Belongs to the DnaG primase family.</text>
</comment>
<dbReference type="PANTHER" id="PTHR30313">
    <property type="entry name" value="DNA PRIMASE"/>
    <property type="match status" value="1"/>
</dbReference>
<evidence type="ECO:0000256" key="4">
    <source>
        <dbReference type="ARBA" id="ARBA00022695"/>
    </source>
</evidence>
<evidence type="ECO:0000256" key="12">
    <source>
        <dbReference type="HAMAP-Rule" id="MF_00974"/>
    </source>
</evidence>
<evidence type="ECO:0000313" key="17">
    <source>
        <dbReference type="EMBL" id="KKW33050.1"/>
    </source>
</evidence>
<feature type="compositionally biased region" description="Polar residues" evidence="15">
    <location>
        <begin position="434"/>
        <end position="457"/>
    </location>
</feature>
<comment type="cofactor">
    <cofactor evidence="12 13 14">
        <name>Zn(2+)</name>
        <dbReference type="ChEBI" id="CHEBI:29105"/>
    </cofactor>
    <text evidence="12 13 14">Binds 1 zinc ion per monomer.</text>
</comment>
<dbReference type="InterPro" id="IPR013264">
    <property type="entry name" value="DNAG_N"/>
</dbReference>
<protein>
    <recommendedName>
        <fullName evidence="12 13">DNA primase</fullName>
        <ecNumber evidence="12">2.7.7.101</ecNumber>
    </recommendedName>
</protein>
<feature type="zinc finger region" description="CHC2-type" evidence="12 14">
    <location>
        <begin position="35"/>
        <end position="59"/>
    </location>
</feature>
<evidence type="ECO:0000256" key="11">
    <source>
        <dbReference type="ARBA" id="ARBA00023163"/>
    </source>
</evidence>
<dbReference type="GO" id="GO:0005737">
    <property type="term" value="C:cytoplasm"/>
    <property type="evidence" value="ECO:0007669"/>
    <property type="project" value="TreeGrafter"/>
</dbReference>
<evidence type="ECO:0000259" key="16">
    <source>
        <dbReference type="PROSITE" id="PS50880"/>
    </source>
</evidence>
<dbReference type="Pfam" id="PF08275">
    <property type="entry name" value="DNAG_N"/>
    <property type="match status" value="1"/>
</dbReference>
<evidence type="ECO:0000256" key="10">
    <source>
        <dbReference type="ARBA" id="ARBA00023125"/>
    </source>
</evidence>
<evidence type="ECO:0000256" key="9">
    <source>
        <dbReference type="ARBA" id="ARBA00022842"/>
    </source>
</evidence>
<comment type="subunit">
    <text evidence="12">Monomer. Interacts with DnaB.</text>
</comment>
<evidence type="ECO:0000256" key="7">
    <source>
        <dbReference type="ARBA" id="ARBA00022771"/>
    </source>
</evidence>
<dbReference type="InterPro" id="IPR037068">
    <property type="entry name" value="DNA_primase_core_N_sf"/>
</dbReference>
<dbReference type="NCBIfam" id="TIGR01391">
    <property type="entry name" value="dnaG"/>
    <property type="match status" value="1"/>
</dbReference>